<feature type="region of interest" description="Disordered" evidence="1">
    <location>
        <begin position="297"/>
        <end position="324"/>
    </location>
</feature>
<dbReference type="OrthoDB" id="61900at2759"/>
<feature type="compositionally biased region" description="Low complexity" evidence="1">
    <location>
        <begin position="312"/>
        <end position="324"/>
    </location>
</feature>
<evidence type="ECO:0000256" key="1">
    <source>
        <dbReference type="SAM" id="MobiDB-lite"/>
    </source>
</evidence>
<gene>
    <name evidence="3" type="ORF">BDV96DRAFT_640720</name>
</gene>
<accession>A0A6A5ZQT3</accession>
<name>A0A6A5ZQT3_9PLEO</name>
<dbReference type="EMBL" id="ML977312">
    <property type="protein sequence ID" value="KAF2121324.1"/>
    <property type="molecule type" value="Genomic_DNA"/>
</dbReference>
<feature type="domain" description="DUF7708" evidence="2">
    <location>
        <begin position="83"/>
        <end position="228"/>
    </location>
</feature>
<dbReference type="AlphaFoldDB" id="A0A6A5ZQT3"/>
<organism evidence="3 4">
    <name type="scientific">Lophiotrema nucula</name>
    <dbReference type="NCBI Taxonomy" id="690887"/>
    <lineage>
        <taxon>Eukaryota</taxon>
        <taxon>Fungi</taxon>
        <taxon>Dikarya</taxon>
        <taxon>Ascomycota</taxon>
        <taxon>Pezizomycotina</taxon>
        <taxon>Dothideomycetes</taxon>
        <taxon>Pleosporomycetidae</taxon>
        <taxon>Pleosporales</taxon>
        <taxon>Lophiotremataceae</taxon>
        <taxon>Lophiotrema</taxon>
    </lineage>
</organism>
<evidence type="ECO:0000313" key="4">
    <source>
        <dbReference type="Proteomes" id="UP000799770"/>
    </source>
</evidence>
<evidence type="ECO:0000313" key="3">
    <source>
        <dbReference type="EMBL" id="KAF2121324.1"/>
    </source>
</evidence>
<proteinExistence type="predicted"/>
<keyword evidence="4" id="KW-1185">Reference proteome</keyword>
<reference evidence="3" key="1">
    <citation type="journal article" date="2020" name="Stud. Mycol.">
        <title>101 Dothideomycetes genomes: a test case for predicting lifestyles and emergence of pathogens.</title>
        <authorList>
            <person name="Haridas S."/>
            <person name="Albert R."/>
            <person name="Binder M."/>
            <person name="Bloem J."/>
            <person name="Labutti K."/>
            <person name="Salamov A."/>
            <person name="Andreopoulos B."/>
            <person name="Baker S."/>
            <person name="Barry K."/>
            <person name="Bills G."/>
            <person name="Bluhm B."/>
            <person name="Cannon C."/>
            <person name="Castanera R."/>
            <person name="Culley D."/>
            <person name="Daum C."/>
            <person name="Ezra D."/>
            <person name="Gonzalez J."/>
            <person name="Henrissat B."/>
            <person name="Kuo A."/>
            <person name="Liang C."/>
            <person name="Lipzen A."/>
            <person name="Lutzoni F."/>
            <person name="Magnuson J."/>
            <person name="Mondo S."/>
            <person name="Nolan M."/>
            <person name="Ohm R."/>
            <person name="Pangilinan J."/>
            <person name="Park H.-J."/>
            <person name="Ramirez L."/>
            <person name="Alfaro M."/>
            <person name="Sun H."/>
            <person name="Tritt A."/>
            <person name="Yoshinaga Y."/>
            <person name="Zwiers L.-H."/>
            <person name="Turgeon B."/>
            <person name="Goodwin S."/>
            <person name="Spatafora J."/>
            <person name="Crous P."/>
            <person name="Grigoriev I."/>
        </authorList>
    </citation>
    <scope>NUCLEOTIDE SEQUENCE</scope>
    <source>
        <strain evidence="3">CBS 627.86</strain>
    </source>
</reference>
<sequence length="546" mass="61658">MSSHSLVVGTTSSTAVTAQQSPAIGEFQELFERGLKLFKDKNPRHVARMERIRMGSTIHDLYSAVLEAKAKYDDRSEQNKARRWLTQFAKRVMLYSNIFDTFTQHHPEYVSLAWGTFKLLFVLVMNQEELVSELSKACAKIAEVLPRVELKAVTYATDEMKRLVESLINAIIKLFGRVLEWYEEGRAKHAINAFWKPYKLRFHDLCDEIDDGARRVDKLAEALMQAEIRELLLLCRTLRLEQTTMSGALVELKNIVQANNAITTPLIFSTHENVCNIQLAQMLSFVSITTLPDPESSLRYGSSLRRRRSRIRSSQGLPSGPPLSNEHQMVLWASSSGSNFLSLKGNLHSKDDTKDFTTGILELLVSLKIPVLWAVKGKAAVNLGEDRFVQILRYLVWQALLLDTAIAAAISGTFNSALFQAARTEEDWFNILQTIICRLPRIFVVIDMELLTPNSDSNISPLLVSMFYTRLQRFMVACRPTIVKVLLVSYRRHSSDTVSSLSDTVAVALGSKRRQKLPRSVGKDLFSALRARLEQTQSKAHPASVP</sequence>
<dbReference type="Pfam" id="PF24809">
    <property type="entry name" value="DUF7708"/>
    <property type="match status" value="1"/>
</dbReference>
<evidence type="ECO:0000259" key="2">
    <source>
        <dbReference type="Pfam" id="PF24809"/>
    </source>
</evidence>
<dbReference type="Proteomes" id="UP000799770">
    <property type="component" value="Unassembled WGS sequence"/>
</dbReference>
<protein>
    <recommendedName>
        <fullName evidence="2">DUF7708 domain-containing protein</fullName>
    </recommendedName>
</protein>
<dbReference type="InterPro" id="IPR056125">
    <property type="entry name" value="DUF7708"/>
</dbReference>